<protein>
    <submittedName>
        <fullName evidence="1">Uncharacterized protein</fullName>
    </submittedName>
</protein>
<keyword evidence="2" id="KW-1185">Reference proteome</keyword>
<dbReference type="OrthoDB" id="166534at2157"/>
<dbReference type="RefSeq" id="WP_087714628.1">
    <property type="nucleotide sequence ID" value="NZ_MWPH01000002.1"/>
</dbReference>
<comment type="caution">
    <text evidence="1">The sequence shown here is derived from an EMBL/GenBank/DDBJ whole genome shotgun (WGS) entry which is preliminary data.</text>
</comment>
<sequence>MVPDTVDADSEFAFELRTCRWAEREWPPDGDSDADTTHIVARQLGTKRRRWDTIVLECDPGALAQRANFGPKRLESDHLHIVRNAPAEWTYYRDALPHPGYPWRYVREAIHEADDRGILEARKQGNRIEIRRKWPYPDWCERIVAIENKPDLDASAARALGSQLEYDVAVALADEVWVATRQTGERVEPVLLEDLPVEAGVLALDPDTLEADVGWYPRSLAADESGTRILERPDDGTRGSSAARFEYVDPQQKADKRLAIAERAYERGWRSFVDTMRPDCRYFELQAAEGAQLLPRCGATGDCQTAAQCSGSCPDFQPEPPIWRTKGWPLEGGPGKRLKALLADRRRRQRPRTDTGAGQ</sequence>
<dbReference type="AlphaFoldDB" id="A0A202E8R0"/>
<dbReference type="Pfam" id="PF19100">
    <property type="entry name" value="DUF5787"/>
    <property type="match status" value="1"/>
</dbReference>
<proteinExistence type="predicted"/>
<gene>
    <name evidence="1" type="ORF">B2G88_09460</name>
</gene>
<dbReference type="Proteomes" id="UP000196084">
    <property type="component" value="Unassembled WGS sequence"/>
</dbReference>
<dbReference type="EMBL" id="MWPH01000002">
    <property type="protein sequence ID" value="OVE84614.1"/>
    <property type="molecule type" value="Genomic_DNA"/>
</dbReference>
<accession>A0A202E8R0</accession>
<organism evidence="1 2">
    <name type="scientific">Natronolimnobius baerhuensis</name>
    <dbReference type="NCBI Taxonomy" id="253108"/>
    <lineage>
        <taxon>Archaea</taxon>
        <taxon>Methanobacteriati</taxon>
        <taxon>Methanobacteriota</taxon>
        <taxon>Stenosarchaea group</taxon>
        <taxon>Halobacteria</taxon>
        <taxon>Halobacteriales</taxon>
        <taxon>Natrialbaceae</taxon>
        <taxon>Natronolimnobius</taxon>
    </lineage>
</organism>
<reference evidence="1 2" key="1">
    <citation type="submission" date="2017-02" db="EMBL/GenBank/DDBJ databases">
        <title>Natronthermophilus aegyptiacus gen. nov.,sp. nov., an aerobic, extremely halophilic alkalithermophilic archaeon isolated from the athalassohaline Wadi An Natrun, Egypt.</title>
        <authorList>
            <person name="Zhao B."/>
        </authorList>
    </citation>
    <scope>NUCLEOTIDE SEQUENCE [LARGE SCALE GENOMIC DNA]</scope>
    <source>
        <strain evidence="1 2">CGMCC 1.3597</strain>
    </source>
</reference>
<evidence type="ECO:0000313" key="2">
    <source>
        <dbReference type="Proteomes" id="UP000196084"/>
    </source>
</evidence>
<dbReference type="InterPro" id="IPR043901">
    <property type="entry name" value="DUF5787"/>
</dbReference>
<evidence type="ECO:0000313" key="1">
    <source>
        <dbReference type="EMBL" id="OVE84614.1"/>
    </source>
</evidence>
<name>A0A202E8R0_9EURY</name>